<feature type="domain" description="GP-PDE" evidence="1">
    <location>
        <begin position="31"/>
        <end position="251"/>
    </location>
</feature>
<reference evidence="2 5" key="1">
    <citation type="submission" date="2018-04" db="EMBL/GenBank/DDBJ databases">
        <title>Whole genome sequence comparison of clinical and drinking water Legionella pneumophila isolates associated with the Flint Water Crisis.</title>
        <authorList>
            <person name="Garner E."/>
            <person name="Brown C."/>
            <person name="Schwake O."/>
            <person name="Coil D."/>
            <person name="Jospin G."/>
            <person name="Eisen J."/>
            <person name="Edwards M."/>
            <person name="Pruden A."/>
        </authorList>
    </citation>
    <scope>NUCLEOTIDE SEQUENCE [LARGE SCALE GENOMIC DNA]</scope>
    <source>
        <strain evidence="2 5">Genessee03</strain>
    </source>
</reference>
<proteinExistence type="predicted"/>
<dbReference type="PANTHER" id="PTHR46211">
    <property type="entry name" value="GLYCEROPHOSPHORYL DIESTER PHOSPHODIESTERASE"/>
    <property type="match status" value="1"/>
</dbReference>
<evidence type="ECO:0000313" key="7">
    <source>
        <dbReference type="Proteomes" id="UP000306421"/>
    </source>
</evidence>
<protein>
    <submittedName>
        <fullName evidence="3">Glycerophosphodiester phosphodiesterase</fullName>
    </submittedName>
</protein>
<keyword evidence="5" id="KW-1185">Reference proteome</keyword>
<evidence type="ECO:0000259" key="1">
    <source>
        <dbReference type="PROSITE" id="PS51704"/>
    </source>
</evidence>
<dbReference type="Proteomes" id="UP000251035">
    <property type="component" value="Unassembled WGS sequence"/>
</dbReference>
<dbReference type="InterPro" id="IPR017946">
    <property type="entry name" value="PLC-like_Pdiesterase_TIM-brl"/>
</dbReference>
<dbReference type="AlphaFoldDB" id="A0A3A5L324"/>
<evidence type="ECO:0000313" key="5">
    <source>
        <dbReference type="Proteomes" id="UP000251035"/>
    </source>
</evidence>
<comment type="caution">
    <text evidence="3">The sequence shown here is derived from an EMBL/GenBank/DDBJ whole genome shotgun (WGS) entry which is preliminary data.</text>
</comment>
<dbReference type="PANTHER" id="PTHR46211:SF1">
    <property type="entry name" value="GLYCEROPHOSPHODIESTER PHOSPHODIESTERASE, CYTOPLASMIC"/>
    <property type="match status" value="1"/>
</dbReference>
<evidence type="ECO:0000313" key="6">
    <source>
        <dbReference type="Proteomes" id="UP000270757"/>
    </source>
</evidence>
<dbReference type="SUPFAM" id="SSF51695">
    <property type="entry name" value="PLC-like phosphodiesterases"/>
    <property type="match status" value="1"/>
</dbReference>
<dbReference type="Gene3D" id="3.20.20.190">
    <property type="entry name" value="Phosphatidylinositol (PI) phosphodiesterase"/>
    <property type="match status" value="1"/>
</dbReference>
<dbReference type="PROSITE" id="PS51704">
    <property type="entry name" value="GP_PDE"/>
    <property type="match status" value="1"/>
</dbReference>
<sequence>MSLVTVIERCINNIMAVIPRGRPSRETLKQARVIAHRGAHDRQVIENTDAAFARALSCHCWGIELDVRSTADGVFVVHHDPTLMRLWQRPEAIGDLSFQDLRELVPDIPSLAEVIGRYGKRLHLFIELKTPVDEALLYESLQALTPIDDYHLISLDEALLRPLMRFPRAALLLVPEHNNVQAFCSLSLKANYGGVLGHYLLLSNKKIKPLTAVRQQVGVGFVDSKNSLYRELNRGIRWVFTNRAQPISALLSNENDRKD</sequence>
<reference evidence="4 7" key="2">
    <citation type="submission" date="2018-04" db="EMBL/GenBank/DDBJ databases">
        <title>Whole genome sequence comparison of clinical and drinking water Legionella pneumophila isolates.</title>
        <authorList>
            <person name="Garner E."/>
        </authorList>
    </citation>
    <scope>NUCLEOTIDE SEQUENCE [LARGE SCALE GENOMIC DNA]</scope>
    <source>
        <strain evidence="4 7">WH02</strain>
    </source>
</reference>
<dbReference type="EMBL" id="QFGG01000002">
    <property type="protein sequence ID" value="TID45659.1"/>
    <property type="molecule type" value="Genomic_DNA"/>
</dbReference>
<name>A0A3A5L324_9GAMM</name>
<dbReference type="GO" id="GO:0008081">
    <property type="term" value="F:phosphoric diester hydrolase activity"/>
    <property type="evidence" value="ECO:0007669"/>
    <property type="project" value="InterPro"/>
</dbReference>
<evidence type="ECO:0000313" key="2">
    <source>
        <dbReference type="EMBL" id="PUT48895.1"/>
    </source>
</evidence>
<dbReference type="CDD" id="cd08556">
    <property type="entry name" value="GDPD"/>
    <property type="match status" value="1"/>
</dbReference>
<dbReference type="Proteomes" id="UP000270757">
    <property type="component" value="Unassembled WGS sequence"/>
</dbReference>
<gene>
    <name evidence="3" type="ORF">D6J04_10240</name>
    <name evidence="2" type="ORF">DB745_02430</name>
    <name evidence="4" type="ORF">DIZ81_02425</name>
</gene>
<dbReference type="OrthoDB" id="9795622at2"/>
<reference evidence="3 6" key="3">
    <citation type="submission" date="2018-09" db="EMBL/GenBank/DDBJ databases">
        <title>Draft genome sequences of Legionella taurinensis isolated from water samples.</title>
        <authorList>
            <person name="Chakeri A."/>
            <person name="Allerberger F."/>
            <person name="Kundi M."/>
            <person name="Ruppitsch W."/>
            <person name="Schmid D."/>
        </authorList>
    </citation>
    <scope>NUCLEOTIDE SEQUENCE [LARGE SCALE GENOMIC DNA]</scope>
    <source>
        <strain evidence="3 6">4570-18-6</strain>
    </source>
</reference>
<accession>A0A3A5L324</accession>
<dbReference type="Pfam" id="PF03009">
    <property type="entry name" value="GDPD"/>
    <property type="match status" value="1"/>
</dbReference>
<dbReference type="EMBL" id="QZWB01000010">
    <property type="protein sequence ID" value="RJT45965.1"/>
    <property type="molecule type" value="Genomic_DNA"/>
</dbReference>
<dbReference type="RefSeq" id="WP_108290966.1">
    <property type="nucleotide sequence ID" value="NZ_CAAAIR010000010.1"/>
</dbReference>
<evidence type="ECO:0000313" key="4">
    <source>
        <dbReference type="EMBL" id="TID45659.1"/>
    </source>
</evidence>
<organism evidence="3 6">
    <name type="scientific">Legionella taurinensis</name>
    <dbReference type="NCBI Taxonomy" id="70611"/>
    <lineage>
        <taxon>Bacteria</taxon>
        <taxon>Pseudomonadati</taxon>
        <taxon>Pseudomonadota</taxon>
        <taxon>Gammaproteobacteria</taxon>
        <taxon>Legionellales</taxon>
        <taxon>Legionellaceae</taxon>
        <taxon>Legionella</taxon>
    </lineage>
</organism>
<dbReference type="GO" id="GO:0006629">
    <property type="term" value="P:lipid metabolic process"/>
    <property type="evidence" value="ECO:0007669"/>
    <property type="project" value="InterPro"/>
</dbReference>
<dbReference type="GeneID" id="48948648"/>
<dbReference type="Proteomes" id="UP000306421">
    <property type="component" value="Unassembled WGS sequence"/>
</dbReference>
<evidence type="ECO:0000313" key="3">
    <source>
        <dbReference type="EMBL" id="RJT45965.1"/>
    </source>
</evidence>
<dbReference type="InterPro" id="IPR030395">
    <property type="entry name" value="GP_PDE_dom"/>
</dbReference>
<dbReference type="EMBL" id="QCXM01000002">
    <property type="protein sequence ID" value="PUT48895.1"/>
    <property type="molecule type" value="Genomic_DNA"/>
</dbReference>